<protein>
    <submittedName>
        <fullName evidence="6">Efflux transporter periplasmic adaptor subunit</fullName>
    </submittedName>
</protein>
<dbReference type="GO" id="GO:1990281">
    <property type="term" value="C:efflux pump complex"/>
    <property type="evidence" value="ECO:0007669"/>
    <property type="project" value="TreeGrafter"/>
</dbReference>
<feature type="region of interest" description="Disordered" evidence="3">
    <location>
        <begin position="392"/>
        <end position="412"/>
    </location>
</feature>
<keyword evidence="2" id="KW-0175">Coiled coil</keyword>
<dbReference type="Gene3D" id="2.40.30.170">
    <property type="match status" value="1"/>
</dbReference>
<keyword evidence="4" id="KW-1133">Transmembrane helix</keyword>
<dbReference type="AlphaFoldDB" id="A0A2S0VM88"/>
<evidence type="ECO:0000256" key="2">
    <source>
        <dbReference type="SAM" id="Coils"/>
    </source>
</evidence>
<dbReference type="InterPro" id="IPR058625">
    <property type="entry name" value="MdtA-like_BSH"/>
</dbReference>
<evidence type="ECO:0000313" key="7">
    <source>
        <dbReference type="Proteomes" id="UP000244441"/>
    </source>
</evidence>
<evidence type="ECO:0000313" key="6">
    <source>
        <dbReference type="EMBL" id="AWB65282.1"/>
    </source>
</evidence>
<sequence length="412" mass="45755">MTHLKRLYLPATILVIGTVVIGAIMATKPTPQADPDKLAEPPKAQVTVAPIVKQQVQLSAQSQGTVKAKRKIDLISQVSGVVTSVSEQMWAGQFFNAYQVLLQIDDRDYQAALTRAKYQLKQAQRMLAEEKGRARQAKQQWRDLGNKEANQLFLRQPQLAEAQAQVLSAQASVELAQLDVDRTRISVPFAGRVEKVMVNIGQYVSAGNVLAKVYSTQAVEVRLPLTDSQLALIDLPLRQVSDLKKLNQDLPQVKLSAIVAGEMQFWQGIITRAEAYVESQSRMYYAIAEVEQPFSKQYAAPLTPGLFVNAEITGKTLNNVVVLPRETVVKRSNLYTLNQHNEIQLQPVTVLRRSKQQVWLTLPDEQHGNIVMEKHAILTPGMAVEPLIADKSQQHKEAKDEVAVAQAQGDES</sequence>
<accession>A0A2S0VM88</accession>
<proteinExistence type="inferred from homology"/>
<organism evidence="6 7">
    <name type="scientific">Saccharobesus litoralis</name>
    <dbReference type="NCBI Taxonomy" id="2172099"/>
    <lineage>
        <taxon>Bacteria</taxon>
        <taxon>Pseudomonadati</taxon>
        <taxon>Pseudomonadota</taxon>
        <taxon>Gammaproteobacteria</taxon>
        <taxon>Alteromonadales</taxon>
        <taxon>Alteromonadaceae</taxon>
        <taxon>Saccharobesus</taxon>
    </lineage>
</organism>
<name>A0A2S0VM88_9ALTE</name>
<feature type="transmembrane region" description="Helical" evidence="4">
    <location>
        <begin position="7"/>
        <end position="26"/>
    </location>
</feature>
<dbReference type="KEGG" id="cate:C2869_01945"/>
<feature type="compositionally biased region" description="Basic and acidic residues" evidence="3">
    <location>
        <begin position="392"/>
        <end position="402"/>
    </location>
</feature>
<gene>
    <name evidence="6" type="ORF">C2869_01945</name>
</gene>
<keyword evidence="4" id="KW-0812">Transmembrane</keyword>
<dbReference type="Gene3D" id="1.10.287.470">
    <property type="entry name" value="Helix hairpin bin"/>
    <property type="match status" value="1"/>
</dbReference>
<comment type="similarity">
    <text evidence="1">Belongs to the membrane fusion protein (MFP) (TC 8.A.1) family.</text>
</comment>
<keyword evidence="7" id="KW-1185">Reference proteome</keyword>
<evidence type="ECO:0000259" key="5">
    <source>
        <dbReference type="Pfam" id="PF25917"/>
    </source>
</evidence>
<evidence type="ECO:0000256" key="3">
    <source>
        <dbReference type="SAM" id="MobiDB-lite"/>
    </source>
</evidence>
<dbReference type="Gene3D" id="2.40.50.100">
    <property type="match status" value="1"/>
</dbReference>
<dbReference type="Pfam" id="PF25917">
    <property type="entry name" value="BSH_RND"/>
    <property type="match status" value="1"/>
</dbReference>
<dbReference type="PANTHER" id="PTHR30469">
    <property type="entry name" value="MULTIDRUG RESISTANCE PROTEIN MDTA"/>
    <property type="match status" value="1"/>
</dbReference>
<feature type="coiled-coil region" evidence="2">
    <location>
        <begin position="113"/>
        <end position="140"/>
    </location>
</feature>
<dbReference type="EMBL" id="CP026604">
    <property type="protein sequence ID" value="AWB65282.1"/>
    <property type="molecule type" value="Genomic_DNA"/>
</dbReference>
<dbReference type="GO" id="GO:0015562">
    <property type="term" value="F:efflux transmembrane transporter activity"/>
    <property type="evidence" value="ECO:0007669"/>
    <property type="project" value="TreeGrafter"/>
</dbReference>
<dbReference type="PANTHER" id="PTHR30469:SF12">
    <property type="entry name" value="MULTIDRUG RESISTANCE PROTEIN MDTA"/>
    <property type="match status" value="1"/>
</dbReference>
<reference evidence="6 7" key="1">
    <citation type="submission" date="2018-01" db="EMBL/GenBank/DDBJ databases">
        <title>Genome sequence of a Cantenovulum-like bacteria.</title>
        <authorList>
            <person name="Tan W.R."/>
            <person name="Lau N.-S."/>
            <person name="Go F."/>
            <person name="Amirul A.-A.A."/>
        </authorList>
    </citation>
    <scope>NUCLEOTIDE SEQUENCE [LARGE SCALE GENOMIC DNA]</scope>
    <source>
        <strain evidence="6 7">CCB-QB4</strain>
    </source>
</reference>
<feature type="domain" description="Multidrug resistance protein MdtA-like barrel-sandwich hybrid" evidence="5">
    <location>
        <begin position="70"/>
        <end position="212"/>
    </location>
</feature>
<dbReference type="Proteomes" id="UP000244441">
    <property type="component" value="Chromosome"/>
</dbReference>
<dbReference type="OrthoDB" id="5730196at2"/>
<dbReference type="NCBIfam" id="TIGR01730">
    <property type="entry name" value="RND_mfp"/>
    <property type="match status" value="1"/>
</dbReference>
<dbReference type="SUPFAM" id="SSF111369">
    <property type="entry name" value="HlyD-like secretion proteins"/>
    <property type="match status" value="1"/>
</dbReference>
<evidence type="ECO:0000256" key="4">
    <source>
        <dbReference type="SAM" id="Phobius"/>
    </source>
</evidence>
<dbReference type="InterPro" id="IPR006143">
    <property type="entry name" value="RND_pump_MFP"/>
</dbReference>
<keyword evidence="4" id="KW-0472">Membrane</keyword>
<evidence type="ECO:0000256" key="1">
    <source>
        <dbReference type="ARBA" id="ARBA00009477"/>
    </source>
</evidence>
<dbReference type="Gene3D" id="2.40.420.20">
    <property type="match status" value="1"/>
</dbReference>
<dbReference type="RefSeq" id="WP_108601359.1">
    <property type="nucleotide sequence ID" value="NZ_CP026604.1"/>
</dbReference>